<dbReference type="Gene3D" id="1.20.1420.30">
    <property type="entry name" value="NCX, central ion-binding region"/>
    <property type="match status" value="2"/>
</dbReference>
<protein>
    <submittedName>
        <fullName evidence="10">Protein ECM27</fullName>
    </submittedName>
</protein>
<dbReference type="GO" id="GO:0016020">
    <property type="term" value="C:membrane"/>
    <property type="evidence" value="ECO:0007669"/>
    <property type="project" value="UniProtKB-SubCell"/>
</dbReference>
<feature type="transmembrane region" description="Helical" evidence="8">
    <location>
        <begin position="658"/>
        <end position="679"/>
    </location>
</feature>
<feature type="region of interest" description="Disordered" evidence="7">
    <location>
        <begin position="257"/>
        <end position="308"/>
    </location>
</feature>
<dbReference type="VEuPathDB" id="FungiDB:GWK60_C04477"/>
<feature type="compositionally biased region" description="Polar residues" evidence="7">
    <location>
        <begin position="257"/>
        <end position="266"/>
    </location>
</feature>
<keyword evidence="4 8" id="KW-0812">Transmembrane</keyword>
<feature type="compositionally biased region" description="Polar residues" evidence="7">
    <location>
        <begin position="277"/>
        <end position="295"/>
    </location>
</feature>
<dbReference type="GO" id="GO:0070316">
    <property type="term" value="P:regulation of G0 to G1 transition"/>
    <property type="evidence" value="ECO:0007669"/>
    <property type="project" value="EnsemblFungi"/>
</dbReference>
<dbReference type="InterPro" id="IPR051359">
    <property type="entry name" value="CaCA_antiporter"/>
</dbReference>
<dbReference type="Proteomes" id="UP000054886">
    <property type="component" value="Unassembled WGS sequence"/>
</dbReference>
<feature type="transmembrane region" description="Helical" evidence="8">
    <location>
        <begin position="570"/>
        <end position="600"/>
    </location>
</feature>
<dbReference type="InterPro" id="IPR004837">
    <property type="entry name" value="NaCa_Exmemb"/>
</dbReference>
<dbReference type="InterPro" id="IPR044880">
    <property type="entry name" value="NCX_ion-bd_dom_sf"/>
</dbReference>
<evidence type="ECO:0000256" key="1">
    <source>
        <dbReference type="ARBA" id="ARBA00004141"/>
    </source>
</evidence>
<dbReference type="VEuPathDB" id="FungiDB:B1J91_C04961g"/>
<feature type="transmembrane region" description="Helical" evidence="8">
    <location>
        <begin position="67"/>
        <end position="89"/>
    </location>
</feature>
<evidence type="ECO:0000256" key="3">
    <source>
        <dbReference type="ARBA" id="ARBA00022448"/>
    </source>
</evidence>
<name>A0A0W0C9I0_CANGB</name>
<feature type="transmembrane region" description="Helical" evidence="8">
    <location>
        <begin position="624"/>
        <end position="646"/>
    </location>
</feature>
<feature type="transmembrane region" description="Helical" evidence="8">
    <location>
        <begin position="487"/>
        <end position="504"/>
    </location>
</feature>
<evidence type="ECO:0000256" key="8">
    <source>
        <dbReference type="SAM" id="Phobius"/>
    </source>
</evidence>
<dbReference type="GO" id="GO:0008324">
    <property type="term" value="F:monoatomic cation transmembrane transporter activity"/>
    <property type="evidence" value="ECO:0007669"/>
    <property type="project" value="TreeGrafter"/>
</dbReference>
<evidence type="ECO:0000256" key="7">
    <source>
        <dbReference type="SAM" id="MobiDB-lite"/>
    </source>
</evidence>
<dbReference type="VEuPathDB" id="FungiDB:GVI51_C04719"/>
<evidence type="ECO:0000256" key="4">
    <source>
        <dbReference type="ARBA" id="ARBA00022692"/>
    </source>
</evidence>
<keyword evidence="5 8" id="KW-1133">Transmembrane helix</keyword>
<dbReference type="AlphaFoldDB" id="A0A0W0C9I0"/>
<comment type="caution">
    <text evidence="10">The sequence shown here is derived from an EMBL/GenBank/DDBJ whole genome shotgun (WGS) entry which is preliminary data.</text>
</comment>
<dbReference type="VEuPathDB" id="FungiDB:CAGL0C04961g"/>
<evidence type="ECO:0000313" key="10">
    <source>
        <dbReference type="EMBL" id="KTA96092.1"/>
    </source>
</evidence>
<comment type="subcellular location">
    <subcellularLocation>
        <location evidence="1">Membrane</location>
        <topology evidence="1">Multi-pass membrane protein</topology>
    </subcellularLocation>
</comment>
<evidence type="ECO:0000256" key="5">
    <source>
        <dbReference type="ARBA" id="ARBA00022989"/>
    </source>
</evidence>
<evidence type="ECO:0000256" key="2">
    <source>
        <dbReference type="ARBA" id="ARBA00008170"/>
    </source>
</evidence>
<sequence>MGLSSLIHPHELYGDGGLSIGLMFCSVLHILLCFVLLGVCASDFLCPNVAKITDSSGNLRSNSTRTGMLMAIILSWCNSSPDLFSNLMSWTSSSDESFNVAANLSVGEVLGACGIILCVVVGSIFFLMGDVTIEITTPQRINILYDLFYTWLALTMMLYVTLRDSITIWNCFSMLSIYVGYILHKIKFSRRNSQDSESNDANQLEEGAVDGIQREYQTFGGLESTLKPNVLAPMDFNSLLSMLENSTTPDAELQSIRNELQSSTSHSDSHERPFSDPNPQVNSQMMGERQTQSSPIEFGRYYDNPEDHRSDAQNIIQRELSTAQSIIDAADERRFLKIAEKYFLKVVPHMKSYSKKTVPDQIISTLIVPFVLLFRLTCPQPDDILEYSEKTGTFKYKKSTLSVLLLQLVFSPVLTYLLISSLLERSMWSPFLILPGLFSFTCAVLVIQFSRSLSQFNRFSLVLTESLGSNNDEELRKRRELICYSDLLKFILLTFGIVNSILWISSTANSVIEILELYQKQSGISPAILGLTVFAWGNSISDLISNIAMCKLYKKMPHGDSDITLVATKFFMIACTSCIGGVLLNSMVGIGFSGLISMLFVHKGQGNWWFQRQANLDTTKTNNLKFLVCSLVLEFQCAFLVCIFASKGRLREVLSKNMKYLGITMCSLWALATLMITILEIA</sequence>
<dbReference type="Pfam" id="PF01699">
    <property type="entry name" value="Na_Ca_ex"/>
    <property type="match status" value="2"/>
</dbReference>
<feature type="transmembrane region" description="Helical" evidence="8">
    <location>
        <begin position="431"/>
        <end position="449"/>
    </location>
</feature>
<dbReference type="GO" id="GO:0006874">
    <property type="term" value="P:intracellular calcium ion homeostasis"/>
    <property type="evidence" value="ECO:0007669"/>
    <property type="project" value="EnsemblFungi"/>
</dbReference>
<feature type="transmembrane region" description="Helical" evidence="8">
    <location>
        <begin position="400"/>
        <end position="419"/>
    </location>
</feature>
<feature type="domain" description="Sodium/calcium exchanger membrane region" evidence="9">
    <location>
        <begin position="28"/>
        <end position="186"/>
    </location>
</feature>
<keyword evidence="6 8" id="KW-0472">Membrane</keyword>
<gene>
    <name evidence="10" type="ORF">AO440_000572</name>
</gene>
<dbReference type="PANTHER" id="PTHR12266">
    <property type="entry name" value="NA+/CA2+ K+ INDEPENDENT EXCHANGER"/>
    <property type="match status" value="1"/>
</dbReference>
<feature type="transmembrane region" description="Helical" evidence="8">
    <location>
        <begin position="109"/>
        <end position="129"/>
    </location>
</feature>
<dbReference type="EMBL" id="LLZZ01000174">
    <property type="protein sequence ID" value="KTA96092.1"/>
    <property type="molecule type" value="Genomic_DNA"/>
</dbReference>
<evidence type="ECO:0000259" key="9">
    <source>
        <dbReference type="Pfam" id="PF01699"/>
    </source>
</evidence>
<comment type="similarity">
    <text evidence="2">Belongs to the Ca(2+):cation antiporter (CaCA) (TC 2.A.19) family.</text>
</comment>
<evidence type="ECO:0000313" key="11">
    <source>
        <dbReference type="Proteomes" id="UP000054886"/>
    </source>
</evidence>
<proteinExistence type="inferred from homology"/>
<feature type="transmembrane region" description="Helical" evidence="8">
    <location>
        <begin position="20"/>
        <end position="46"/>
    </location>
</feature>
<feature type="transmembrane region" description="Helical" evidence="8">
    <location>
        <begin position="524"/>
        <end position="549"/>
    </location>
</feature>
<accession>A0A0W0C9I0</accession>
<reference evidence="10 11" key="1">
    <citation type="submission" date="2015-10" db="EMBL/GenBank/DDBJ databases">
        <title>Draft genomes sequences of Candida glabrata isolates 1A, 1B, 2A, 2B, 3A and 3B.</title>
        <authorList>
            <person name="Haavelsrud O.E."/>
            <person name="Gaustad P."/>
        </authorList>
    </citation>
    <scope>NUCLEOTIDE SEQUENCE [LARGE SCALE GENOMIC DNA]</scope>
    <source>
        <strain evidence="10">910700640</strain>
    </source>
</reference>
<feature type="domain" description="Sodium/calcium exchanger membrane region" evidence="9">
    <location>
        <begin position="494"/>
        <end position="676"/>
    </location>
</feature>
<keyword evidence="3" id="KW-0813">Transport</keyword>
<feature type="transmembrane region" description="Helical" evidence="8">
    <location>
        <begin position="141"/>
        <end position="160"/>
    </location>
</feature>
<evidence type="ECO:0000256" key="6">
    <source>
        <dbReference type="ARBA" id="ARBA00023136"/>
    </source>
</evidence>
<organism evidence="10 11">
    <name type="scientific">Candida glabrata</name>
    <name type="common">Yeast</name>
    <name type="synonym">Torulopsis glabrata</name>
    <dbReference type="NCBI Taxonomy" id="5478"/>
    <lineage>
        <taxon>Eukaryota</taxon>
        <taxon>Fungi</taxon>
        <taxon>Dikarya</taxon>
        <taxon>Ascomycota</taxon>
        <taxon>Saccharomycotina</taxon>
        <taxon>Saccharomycetes</taxon>
        <taxon>Saccharomycetales</taxon>
        <taxon>Saccharomycetaceae</taxon>
        <taxon>Nakaseomyces</taxon>
    </lineage>
</organism>
<dbReference type="PANTHER" id="PTHR12266:SF0">
    <property type="entry name" value="MITOCHONDRIAL SODIUM_CALCIUM EXCHANGER PROTEIN"/>
    <property type="match status" value="1"/>
</dbReference>
<feature type="transmembrane region" description="Helical" evidence="8">
    <location>
        <begin position="166"/>
        <end position="183"/>
    </location>
</feature>